<accession>A0A7J8H1B7</accession>
<feature type="compositionally biased region" description="Polar residues" evidence="1">
    <location>
        <begin position="130"/>
        <end position="140"/>
    </location>
</feature>
<comment type="caution">
    <text evidence="2">The sequence shown here is derived from an EMBL/GenBank/DDBJ whole genome shotgun (WGS) entry which is preliminary data.</text>
</comment>
<gene>
    <name evidence="2" type="ORF">HJG63_011380</name>
</gene>
<feature type="region of interest" description="Disordered" evidence="1">
    <location>
        <begin position="105"/>
        <end position="140"/>
    </location>
</feature>
<evidence type="ECO:0000313" key="3">
    <source>
        <dbReference type="Proteomes" id="UP000593571"/>
    </source>
</evidence>
<sequence length="140" mass="15862">MEQNKEPRPKPLCSIWPNYLRQGCQDYPTGEGYPLQQKTLEQPDVACKRMKMDSYFIKINSKWIKGLNVRPETMKLVEGNIGGKHEDTEMGNDVLAMTPRAWLAKANTDKCGPGKHGSSAQRRTERRSVGRQNPSANCIQ</sequence>
<evidence type="ECO:0000313" key="2">
    <source>
        <dbReference type="EMBL" id="KAF6466056.1"/>
    </source>
</evidence>
<protein>
    <submittedName>
        <fullName evidence="2">Uncharacterized protein</fullName>
    </submittedName>
</protein>
<keyword evidence="3" id="KW-1185">Reference proteome</keyword>
<dbReference type="Proteomes" id="UP000593571">
    <property type="component" value="Unassembled WGS sequence"/>
</dbReference>
<proteinExistence type="predicted"/>
<dbReference type="AlphaFoldDB" id="A0A7J8H1B7"/>
<reference evidence="2 3" key="1">
    <citation type="journal article" date="2020" name="Nature">
        <title>Six reference-quality genomes reveal evolution of bat adaptations.</title>
        <authorList>
            <person name="Jebb D."/>
            <person name="Huang Z."/>
            <person name="Pippel M."/>
            <person name="Hughes G.M."/>
            <person name="Lavrichenko K."/>
            <person name="Devanna P."/>
            <person name="Winkler S."/>
            <person name="Jermiin L.S."/>
            <person name="Skirmuntt E.C."/>
            <person name="Katzourakis A."/>
            <person name="Burkitt-Gray L."/>
            <person name="Ray D.A."/>
            <person name="Sullivan K.A.M."/>
            <person name="Roscito J.G."/>
            <person name="Kirilenko B.M."/>
            <person name="Davalos L.M."/>
            <person name="Corthals A.P."/>
            <person name="Power M.L."/>
            <person name="Jones G."/>
            <person name="Ransome R.D."/>
            <person name="Dechmann D.K.N."/>
            <person name="Locatelli A.G."/>
            <person name="Puechmaille S.J."/>
            <person name="Fedrigo O."/>
            <person name="Jarvis E.D."/>
            <person name="Hiller M."/>
            <person name="Vernes S.C."/>
            <person name="Myers E.W."/>
            <person name="Teeling E.C."/>
        </authorList>
    </citation>
    <scope>NUCLEOTIDE SEQUENCE [LARGE SCALE GENOMIC DNA]</scope>
    <source>
        <strain evidence="2">MRouAeg1</strain>
        <tissue evidence="2">Muscle</tissue>
    </source>
</reference>
<dbReference type="EMBL" id="JACASE010000005">
    <property type="protein sequence ID" value="KAF6466056.1"/>
    <property type="molecule type" value="Genomic_DNA"/>
</dbReference>
<name>A0A7J8H1B7_ROUAE</name>
<evidence type="ECO:0000256" key="1">
    <source>
        <dbReference type="SAM" id="MobiDB-lite"/>
    </source>
</evidence>
<organism evidence="2 3">
    <name type="scientific">Rousettus aegyptiacus</name>
    <name type="common">Egyptian fruit bat</name>
    <name type="synonym">Pteropus aegyptiacus</name>
    <dbReference type="NCBI Taxonomy" id="9407"/>
    <lineage>
        <taxon>Eukaryota</taxon>
        <taxon>Metazoa</taxon>
        <taxon>Chordata</taxon>
        <taxon>Craniata</taxon>
        <taxon>Vertebrata</taxon>
        <taxon>Euteleostomi</taxon>
        <taxon>Mammalia</taxon>
        <taxon>Eutheria</taxon>
        <taxon>Laurasiatheria</taxon>
        <taxon>Chiroptera</taxon>
        <taxon>Yinpterochiroptera</taxon>
        <taxon>Pteropodoidea</taxon>
        <taxon>Pteropodidae</taxon>
        <taxon>Rousettinae</taxon>
        <taxon>Rousettus</taxon>
    </lineage>
</organism>